<dbReference type="Proteomes" id="UP001364211">
    <property type="component" value="Unassembled WGS sequence"/>
</dbReference>
<keyword evidence="1" id="KW-0805">Transcription regulation</keyword>
<dbReference type="PANTHER" id="PTHR43537">
    <property type="entry name" value="TRANSCRIPTIONAL REGULATOR, GNTR FAMILY"/>
    <property type="match status" value="1"/>
</dbReference>
<keyword evidence="3" id="KW-0804">Transcription</keyword>
<dbReference type="PROSITE" id="PS50949">
    <property type="entry name" value="HTH_GNTR"/>
    <property type="match status" value="1"/>
</dbReference>
<dbReference type="InterPro" id="IPR036388">
    <property type="entry name" value="WH-like_DNA-bd_sf"/>
</dbReference>
<dbReference type="SMART" id="SM00895">
    <property type="entry name" value="FCD"/>
    <property type="match status" value="1"/>
</dbReference>
<reference evidence="5 6" key="1">
    <citation type="submission" date="2024-03" db="EMBL/GenBank/DDBJ databases">
        <title>Draft genome sequence of Pseudonocardia sp. DW16-2.</title>
        <authorList>
            <person name="Duangmal K."/>
        </authorList>
    </citation>
    <scope>NUCLEOTIDE SEQUENCE [LARGE SCALE GENOMIC DNA]</scope>
    <source>
        <strain evidence="5 6">DW16-2</strain>
    </source>
</reference>
<dbReference type="Gene3D" id="1.10.10.10">
    <property type="entry name" value="Winged helix-like DNA-binding domain superfamily/Winged helix DNA-binding domain"/>
    <property type="match status" value="1"/>
</dbReference>
<dbReference type="Pfam" id="PF00392">
    <property type="entry name" value="GntR"/>
    <property type="match status" value="1"/>
</dbReference>
<evidence type="ECO:0000256" key="2">
    <source>
        <dbReference type="ARBA" id="ARBA00023125"/>
    </source>
</evidence>
<comment type="caution">
    <text evidence="5">The sequence shown here is derived from an EMBL/GenBank/DDBJ whole genome shotgun (WGS) entry which is preliminary data.</text>
</comment>
<dbReference type="SUPFAM" id="SSF46785">
    <property type="entry name" value="Winged helix' DNA-binding domain"/>
    <property type="match status" value="1"/>
</dbReference>
<feature type="domain" description="HTH gntR-type" evidence="4">
    <location>
        <begin position="7"/>
        <end position="74"/>
    </location>
</feature>
<proteinExistence type="predicted"/>
<dbReference type="SMART" id="SM00345">
    <property type="entry name" value="HTH_GNTR"/>
    <property type="match status" value="1"/>
</dbReference>
<sequence>MSAAQGTTKRDQIVDALRRDILAGELARGVPLRQDELARRFGTSITPVREALSVLSAEGLVVAEHNRGVRVAGVDPAEVAATYVVRRLTESYAVRRAAPRISPRDLARARAVLDRPAADPAAARERNREFHFLLYDRCGLPALTGRIAAMWQAFPWDLTLHDDDRAAASRAEHEAILDAIAAGDPDGAAAATEHHVARGFASLARALGTDAGAVTDPFDDLD</sequence>
<dbReference type="InterPro" id="IPR000524">
    <property type="entry name" value="Tscrpt_reg_HTH_GntR"/>
</dbReference>
<dbReference type="PANTHER" id="PTHR43537:SF24">
    <property type="entry name" value="GLUCONATE OPERON TRANSCRIPTIONAL REPRESSOR"/>
    <property type="match status" value="1"/>
</dbReference>
<gene>
    <name evidence="5" type="ORF">WJX68_04120</name>
</gene>
<keyword evidence="6" id="KW-1185">Reference proteome</keyword>
<dbReference type="RefSeq" id="WP_340286235.1">
    <property type="nucleotide sequence ID" value="NZ_JBBJUP010000003.1"/>
</dbReference>
<dbReference type="Pfam" id="PF07729">
    <property type="entry name" value="FCD"/>
    <property type="match status" value="1"/>
</dbReference>
<evidence type="ECO:0000256" key="3">
    <source>
        <dbReference type="ARBA" id="ARBA00023163"/>
    </source>
</evidence>
<dbReference type="CDD" id="cd07377">
    <property type="entry name" value="WHTH_GntR"/>
    <property type="match status" value="1"/>
</dbReference>
<dbReference type="InterPro" id="IPR011711">
    <property type="entry name" value="GntR_C"/>
</dbReference>
<evidence type="ECO:0000256" key="1">
    <source>
        <dbReference type="ARBA" id="ARBA00023015"/>
    </source>
</evidence>
<organism evidence="5 6">
    <name type="scientific">Pseudonocardia spirodelae</name>
    <dbReference type="NCBI Taxonomy" id="3133431"/>
    <lineage>
        <taxon>Bacteria</taxon>
        <taxon>Bacillati</taxon>
        <taxon>Actinomycetota</taxon>
        <taxon>Actinomycetes</taxon>
        <taxon>Pseudonocardiales</taxon>
        <taxon>Pseudonocardiaceae</taxon>
        <taxon>Pseudonocardia</taxon>
    </lineage>
</organism>
<accession>A0ABU8T2C7</accession>
<evidence type="ECO:0000313" key="5">
    <source>
        <dbReference type="EMBL" id="MEJ8278110.1"/>
    </source>
</evidence>
<dbReference type="InterPro" id="IPR036390">
    <property type="entry name" value="WH_DNA-bd_sf"/>
</dbReference>
<evidence type="ECO:0000313" key="6">
    <source>
        <dbReference type="Proteomes" id="UP001364211"/>
    </source>
</evidence>
<keyword evidence="2" id="KW-0238">DNA-binding</keyword>
<dbReference type="SUPFAM" id="SSF48008">
    <property type="entry name" value="GntR ligand-binding domain-like"/>
    <property type="match status" value="1"/>
</dbReference>
<dbReference type="EMBL" id="JBBJUP010000003">
    <property type="protein sequence ID" value="MEJ8278110.1"/>
    <property type="molecule type" value="Genomic_DNA"/>
</dbReference>
<protein>
    <submittedName>
        <fullName evidence="5">GntR family transcriptional regulator</fullName>
    </submittedName>
</protein>
<name>A0ABU8T2C7_9PSEU</name>
<dbReference type="Gene3D" id="1.20.120.530">
    <property type="entry name" value="GntR ligand-binding domain-like"/>
    <property type="match status" value="1"/>
</dbReference>
<evidence type="ECO:0000259" key="4">
    <source>
        <dbReference type="PROSITE" id="PS50949"/>
    </source>
</evidence>
<dbReference type="InterPro" id="IPR008920">
    <property type="entry name" value="TF_FadR/GntR_C"/>
</dbReference>